<dbReference type="RefSeq" id="XP_007838603.1">
    <property type="nucleotide sequence ID" value="XM_007840412.1"/>
</dbReference>
<evidence type="ECO:0000313" key="2">
    <source>
        <dbReference type="Proteomes" id="UP000030651"/>
    </source>
</evidence>
<sequence length="145" mass="16597">MSSSTSSNKISAFKAARCDLLVDEIKYDSCGHCFYTMLDHSLGRTGDRRAARHPKCPKCAIDGKCLVCLQPWDDCAAEACRHCDTFFEEGILYSRVKKLHDLGLGIRDDRPSLFRVLRSRELEMWERRLTRPALPKKKTVTGPYR</sequence>
<accession>W3WRH5</accession>
<keyword evidence="2" id="KW-1185">Reference proteome</keyword>
<dbReference type="InParanoid" id="W3WRH5"/>
<proteinExistence type="predicted"/>
<name>W3WRH5_PESFW</name>
<dbReference type="GeneID" id="19276844"/>
<dbReference type="OrthoDB" id="4734912at2759"/>
<reference evidence="2" key="1">
    <citation type="journal article" date="2015" name="BMC Genomics">
        <title>Genomic and transcriptomic analysis of the endophytic fungus Pestalotiopsis fici reveals its lifestyle and high potential for synthesis of natural products.</title>
        <authorList>
            <person name="Wang X."/>
            <person name="Zhang X."/>
            <person name="Liu L."/>
            <person name="Xiang M."/>
            <person name="Wang W."/>
            <person name="Sun X."/>
            <person name="Che Y."/>
            <person name="Guo L."/>
            <person name="Liu G."/>
            <person name="Guo L."/>
            <person name="Wang C."/>
            <person name="Yin W.B."/>
            <person name="Stadler M."/>
            <person name="Zhang X."/>
            <person name="Liu X."/>
        </authorList>
    </citation>
    <scope>NUCLEOTIDE SEQUENCE [LARGE SCALE GENOMIC DNA]</scope>
    <source>
        <strain evidence="2">W106-1 / CGMCC3.15140</strain>
    </source>
</reference>
<evidence type="ECO:0000313" key="1">
    <source>
        <dbReference type="EMBL" id="ETS76444.1"/>
    </source>
</evidence>
<dbReference type="AlphaFoldDB" id="W3WRH5"/>
<protein>
    <submittedName>
        <fullName evidence="1">Uncharacterized protein</fullName>
    </submittedName>
</protein>
<organism evidence="1 2">
    <name type="scientific">Pestalotiopsis fici (strain W106-1 / CGMCC3.15140)</name>
    <dbReference type="NCBI Taxonomy" id="1229662"/>
    <lineage>
        <taxon>Eukaryota</taxon>
        <taxon>Fungi</taxon>
        <taxon>Dikarya</taxon>
        <taxon>Ascomycota</taxon>
        <taxon>Pezizomycotina</taxon>
        <taxon>Sordariomycetes</taxon>
        <taxon>Xylariomycetidae</taxon>
        <taxon>Amphisphaeriales</taxon>
        <taxon>Sporocadaceae</taxon>
        <taxon>Pestalotiopsis</taxon>
    </lineage>
</organism>
<dbReference type="KEGG" id="pfy:PFICI_11831"/>
<dbReference type="EMBL" id="KI912117">
    <property type="protein sequence ID" value="ETS76444.1"/>
    <property type="molecule type" value="Genomic_DNA"/>
</dbReference>
<dbReference type="Proteomes" id="UP000030651">
    <property type="component" value="Unassembled WGS sequence"/>
</dbReference>
<dbReference type="HOGENOM" id="CLU_1787493_0_0_1"/>
<gene>
    <name evidence="1" type="ORF">PFICI_11831</name>
</gene>